<keyword evidence="3" id="KW-1185">Reference proteome</keyword>
<keyword evidence="2" id="KW-0648">Protein biosynthesis</keyword>
<dbReference type="AlphaFoldDB" id="A0A2V5JZJ7"/>
<dbReference type="InterPro" id="IPR036953">
    <property type="entry name" value="GreA/GreB_C_sf"/>
</dbReference>
<proteinExistence type="predicted"/>
<dbReference type="InterPro" id="IPR023459">
    <property type="entry name" value="Tscrpt_elong_fac_GreA/B_fam"/>
</dbReference>
<dbReference type="SUPFAM" id="SSF54534">
    <property type="entry name" value="FKBP-like"/>
    <property type="match status" value="1"/>
</dbReference>
<accession>A0A2V5JZJ7</accession>
<dbReference type="GO" id="GO:0006354">
    <property type="term" value="P:DNA-templated transcription elongation"/>
    <property type="evidence" value="ECO:0007669"/>
    <property type="project" value="TreeGrafter"/>
</dbReference>
<dbReference type="PANTHER" id="PTHR30437:SF4">
    <property type="entry name" value="TRANSCRIPTION ELONGATION FACTOR GREA"/>
    <property type="match status" value="1"/>
</dbReference>
<dbReference type="GO" id="GO:0070063">
    <property type="term" value="F:RNA polymerase binding"/>
    <property type="evidence" value="ECO:0007669"/>
    <property type="project" value="InterPro"/>
</dbReference>
<sequence>MSHSLPLHGAKTQLLRQLVYFDEEKTAFLDHYFPLYGKERSGVDRLLSGYVSALETIVSDFNEERLHSVVLIGSRVSIRYADDDTEESYTIVFPDRAEPGNNSISFLSPVGMQLLTRKTDETCRLAVPFGEIDVKIESIRYVNGGFREDGRAFG</sequence>
<dbReference type="EMBL" id="QJVJ01000010">
    <property type="protein sequence ID" value="PYI52191.1"/>
    <property type="molecule type" value="Genomic_DNA"/>
</dbReference>
<keyword evidence="2" id="KW-0251">Elongation factor</keyword>
<dbReference type="InterPro" id="IPR001437">
    <property type="entry name" value="Tscrpt_elong_fac_GreA/B_C"/>
</dbReference>
<dbReference type="GO" id="GO:0003746">
    <property type="term" value="F:translation elongation factor activity"/>
    <property type="evidence" value="ECO:0007669"/>
    <property type="project" value="UniProtKB-KW"/>
</dbReference>
<dbReference type="PANTHER" id="PTHR30437">
    <property type="entry name" value="TRANSCRIPTION ELONGATION FACTOR GREA"/>
    <property type="match status" value="1"/>
</dbReference>
<dbReference type="Pfam" id="PF01272">
    <property type="entry name" value="GreA_GreB"/>
    <property type="match status" value="1"/>
</dbReference>
<evidence type="ECO:0000313" key="2">
    <source>
        <dbReference type="EMBL" id="PYI52191.1"/>
    </source>
</evidence>
<protein>
    <submittedName>
        <fullName evidence="2">Transcription elongation factor GreAB</fullName>
    </submittedName>
</protein>
<dbReference type="OrthoDB" id="2898253at2"/>
<dbReference type="GO" id="GO:0003677">
    <property type="term" value="F:DNA binding"/>
    <property type="evidence" value="ECO:0007669"/>
    <property type="project" value="InterPro"/>
</dbReference>
<evidence type="ECO:0000313" key="3">
    <source>
        <dbReference type="Proteomes" id="UP000247476"/>
    </source>
</evidence>
<gene>
    <name evidence="2" type="ORF">DLM86_22210</name>
</gene>
<reference evidence="2 3" key="1">
    <citation type="submission" date="2018-05" db="EMBL/GenBank/DDBJ databases">
        <title>Paenibacillus flagellatus sp. nov., isolated from selenium mineral soil.</title>
        <authorList>
            <person name="Dai X."/>
        </authorList>
    </citation>
    <scope>NUCLEOTIDE SEQUENCE [LARGE SCALE GENOMIC DNA]</scope>
    <source>
        <strain evidence="2 3">DXL2</strain>
    </source>
</reference>
<dbReference type="Proteomes" id="UP000247476">
    <property type="component" value="Unassembled WGS sequence"/>
</dbReference>
<dbReference type="GO" id="GO:0032784">
    <property type="term" value="P:regulation of DNA-templated transcription elongation"/>
    <property type="evidence" value="ECO:0007669"/>
    <property type="project" value="InterPro"/>
</dbReference>
<comment type="caution">
    <text evidence="2">The sequence shown here is derived from an EMBL/GenBank/DDBJ whole genome shotgun (WGS) entry which is preliminary data.</text>
</comment>
<name>A0A2V5JZJ7_9BACL</name>
<evidence type="ECO:0000259" key="1">
    <source>
        <dbReference type="Pfam" id="PF01272"/>
    </source>
</evidence>
<dbReference type="Gene3D" id="3.10.50.30">
    <property type="entry name" value="Transcription elongation factor, GreA/GreB, C-terminal domain"/>
    <property type="match status" value="1"/>
</dbReference>
<organism evidence="2 3">
    <name type="scientific">Paenibacillus flagellatus</name>
    <dbReference type="NCBI Taxonomy" id="2211139"/>
    <lineage>
        <taxon>Bacteria</taxon>
        <taxon>Bacillati</taxon>
        <taxon>Bacillota</taxon>
        <taxon>Bacilli</taxon>
        <taxon>Bacillales</taxon>
        <taxon>Paenibacillaceae</taxon>
        <taxon>Paenibacillus</taxon>
    </lineage>
</organism>
<feature type="domain" description="Transcription elongation factor GreA/GreB C-terminal" evidence="1">
    <location>
        <begin position="68"/>
        <end position="141"/>
    </location>
</feature>
<dbReference type="RefSeq" id="WP_110842264.1">
    <property type="nucleotide sequence ID" value="NZ_QJVJ01000010.1"/>
</dbReference>